<dbReference type="Pfam" id="PF02913">
    <property type="entry name" value="FAD-oxidase_C"/>
    <property type="match status" value="1"/>
</dbReference>
<dbReference type="InterPro" id="IPR004113">
    <property type="entry name" value="FAD-bd_oxidored_4_C"/>
</dbReference>
<reference evidence="9 10" key="1">
    <citation type="journal article" date="2016" name="Nat. Commun.">
        <title>Thousands of microbial genomes shed light on interconnected biogeochemical processes in an aquifer system.</title>
        <authorList>
            <person name="Anantharaman K."/>
            <person name="Brown C.T."/>
            <person name="Hug L.A."/>
            <person name="Sharon I."/>
            <person name="Castelle C.J."/>
            <person name="Probst A.J."/>
            <person name="Thomas B.C."/>
            <person name="Singh A."/>
            <person name="Wilkins M.J."/>
            <person name="Karaoz U."/>
            <person name="Brodie E.L."/>
            <person name="Williams K.H."/>
            <person name="Hubbard S.S."/>
            <person name="Banfield J.F."/>
        </authorList>
    </citation>
    <scope>NUCLEOTIDE SEQUENCE [LARGE SCALE GENOMIC DNA]</scope>
</reference>
<dbReference type="SUPFAM" id="SSF56176">
    <property type="entry name" value="FAD-binding/transporter-associated domain-like"/>
    <property type="match status" value="1"/>
</dbReference>
<keyword evidence="6" id="KW-0560">Oxidoreductase</keyword>
<dbReference type="Gene3D" id="1.10.45.10">
    <property type="entry name" value="Vanillyl-alcohol Oxidase, Chain A, domain 4"/>
    <property type="match status" value="1"/>
</dbReference>
<dbReference type="Proteomes" id="UP000177838">
    <property type="component" value="Unassembled WGS sequence"/>
</dbReference>
<proteinExistence type="inferred from homology"/>
<evidence type="ECO:0000256" key="6">
    <source>
        <dbReference type="ARBA" id="ARBA00023002"/>
    </source>
</evidence>
<name>A0A1G2QHR5_9BACT</name>
<dbReference type="SUPFAM" id="SSF55103">
    <property type="entry name" value="FAD-linked oxidases, C-terminal domain"/>
    <property type="match status" value="1"/>
</dbReference>
<accession>A0A1G2QHR5</accession>
<dbReference type="GO" id="GO:1903457">
    <property type="term" value="P:lactate catabolic process"/>
    <property type="evidence" value="ECO:0007669"/>
    <property type="project" value="TreeGrafter"/>
</dbReference>
<evidence type="ECO:0000313" key="10">
    <source>
        <dbReference type="Proteomes" id="UP000177838"/>
    </source>
</evidence>
<dbReference type="GO" id="GO:0004458">
    <property type="term" value="F:D-lactate dehydrogenase (cytochrome) activity"/>
    <property type="evidence" value="ECO:0007669"/>
    <property type="project" value="UniProtKB-EC"/>
</dbReference>
<dbReference type="PROSITE" id="PS51387">
    <property type="entry name" value="FAD_PCMH"/>
    <property type="match status" value="1"/>
</dbReference>
<dbReference type="InterPro" id="IPR016169">
    <property type="entry name" value="FAD-bd_PCMH_sub2"/>
</dbReference>
<keyword evidence="4" id="KW-0274">FAD</keyword>
<evidence type="ECO:0000313" key="9">
    <source>
        <dbReference type="EMBL" id="OHA59629.1"/>
    </source>
</evidence>
<evidence type="ECO:0000256" key="4">
    <source>
        <dbReference type="ARBA" id="ARBA00022827"/>
    </source>
</evidence>
<dbReference type="PANTHER" id="PTHR11748:SF111">
    <property type="entry name" value="D-LACTATE DEHYDROGENASE, MITOCHONDRIAL-RELATED"/>
    <property type="match status" value="1"/>
</dbReference>
<dbReference type="InterPro" id="IPR016164">
    <property type="entry name" value="FAD-linked_Oxase-like_C"/>
</dbReference>
<dbReference type="Pfam" id="PF01565">
    <property type="entry name" value="FAD_binding_4"/>
    <property type="match status" value="1"/>
</dbReference>
<evidence type="ECO:0000256" key="1">
    <source>
        <dbReference type="ARBA" id="ARBA00001974"/>
    </source>
</evidence>
<comment type="cofactor">
    <cofactor evidence="1">
        <name>FAD</name>
        <dbReference type="ChEBI" id="CHEBI:57692"/>
    </cofactor>
</comment>
<evidence type="ECO:0000256" key="5">
    <source>
        <dbReference type="ARBA" id="ARBA00022946"/>
    </source>
</evidence>
<dbReference type="AlphaFoldDB" id="A0A1G2QHR5"/>
<dbReference type="EC" id="1.1.2.4" evidence="7"/>
<dbReference type="Gene3D" id="3.30.465.10">
    <property type="match status" value="2"/>
</dbReference>
<keyword evidence="5" id="KW-0809">Transit peptide</keyword>
<dbReference type="InterPro" id="IPR016171">
    <property type="entry name" value="Vanillyl_alc_oxidase_C-sub2"/>
</dbReference>
<sequence length="547" mass="61333">MQADFKKILEEELDGEISDQPQALGHFSRDASLFTVKPELVVFPKNEGDLETLVKLVTAHKAADPTLSLSVRAAGTCMSGGSLNKSIIVDVTRHLTGVIAVEPGRASAWTGTFYRDFERATLKTGQLLPSYTASKDLCALGGMIGNNSGGEKTLRYGKTERYIESLSVVLADGKTYELRAWSAAELEKRLADPGFLGQATARLYRLLTLNDELIKKAKPSVSKNSAGYYLWNIWDGQTFDLTRLFVGAQGTLGLVSKATFKLVPQAKYSRLLVIFMPNLKELGQIVSVALRLEPDSIESYDDHTLSVALRFWPAIMKKLTEGSWWKLLWSFRAELKMVLAGGWPKLVLLVELSDTEETKLDLRIKKLKSELKSFKVQTRLTQSTEETSKYWAIRRESFSLLREHSRGRRTAPFIDDIIVRPEYLPEFLPELQTVLDRYNLIYTIAGHAGDGNFHIIPLMNLKDKGQTDLILELSDLVYDLVLKYGGSITAEHNDGIIRTPYLEKMYGSEMVQLFQEVKNIFDPAGIFNPGKKVGGSRSDIRKYLSKS</sequence>
<dbReference type="GO" id="GO:0008720">
    <property type="term" value="F:D-lactate dehydrogenase (NAD+) activity"/>
    <property type="evidence" value="ECO:0007669"/>
    <property type="project" value="TreeGrafter"/>
</dbReference>
<evidence type="ECO:0000259" key="8">
    <source>
        <dbReference type="PROSITE" id="PS51387"/>
    </source>
</evidence>
<dbReference type="STRING" id="1802439.A2589_02095"/>
<comment type="caution">
    <text evidence="9">The sequence shown here is derived from an EMBL/GenBank/DDBJ whole genome shotgun (WGS) entry which is preliminary data.</text>
</comment>
<dbReference type="InterPro" id="IPR006094">
    <property type="entry name" value="Oxid_FAD_bind_N"/>
</dbReference>
<feature type="domain" description="FAD-binding PCMH-type" evidence="8">
    <location>
        <begin position="34"/>
        <end position="265"/>
    </location>
</feature>
<comment type="similarity">
    <text evidence="2">Belongs to the FAD-binding oxidoreductase/transferase type 4 family.</text>
</comment>
<protein>
    <recommendedName>
        <fullName evidence="7">D-lactate dehydrogenase (cytochrome)</fullName>
        <ecNumber evidence="7">1.1.2.4</ecNumber>
    </recommendedName>
</protein>
<dbReference type="GO" id="GO:0071949">
    <property type="term" value="F:FAD binding"/>
    <property type="evidence" value="ECO:0007669"/>
    <property type="project" value="InterPro"/>
</dbReference>
<evidence type="ECO:0000256" key="7">
    <source>
        <dbReference type="ARBA" id="ARBA00038897"/>
    </source>
</evidence>
<organism evidence="9 10">
    <name type="scientific">Candidatus Vogelbacteria bacterium RIFOXYD1_FULL_46_19</name>
    <dbReference type="NCBI Taxonomy" id="1802439"/>
    <lineage>
        <taxon>Bacteria</taxon>
        <taxon>Candidatus Vogeliibacteriota</taxon>
    </lineage>
</organism>
<evidence type="ECO:0000256" key="3">
    <source>
        <dbReference type="ARBA" id="ARBA00022630"/>
    </source>
</evidence>
<dbReference type="InterPro" id="IPR036318">
    <property type="entry name" value="FAD-bd_PCMH-like_sf"/>
</dbReference>
<dbReference type="PANTHER" id="PTHR11748">
    <property type="entry name" value="D-LACTATE DEHYDROGENASE"/>
    <property type="match status" value="1"/>
</dbReference>
<keyword evidence="3" id="KW-0285">Flavoprotein</keyword>
<gene>
    <name evidence="9" type="ORF">A2589_02095</name>
</gene>
<dbReference type="InterPro" id="IPR016166">
    <property type="entry name" value="FAD-bd_PCMH"/>
</dbReference>
<dbReference type="Gene3D" id="3.30.70.2740">
    <property type="match status" value="1"/>
</dbReference>
<dbReference type="EMBL" id="MHTK01000006">
    <property type="protein sequence ID" value="OHA59629.1"/>
    <property type="molecule type" value="Genomic_DNA"/>
</dbReference>
<evidence type="ECO:0000256" key="2">
    <source>
        <dbReference type="ARBA" id="ARBA00008000"/>
    </source>
</evidence>